<comment type="function">
    <text evidence="33">Surface protein gp120: Attaches the virus to the host lymphoid cell by binding to the primary receptor CD4. This interaction induces a structural rearrangement creating a high affinity binding site for a chemokine coreceptor like CXCR4 and/or CCR5. Acts as a ligand for CD209/DC-SIGN and CLEC4M/DC-SIGNR, which are respectively found on dendritic cells (DCs), and on endothelial cells of liver sinusoids and lymph node sinuses. These interactions allow capture of viral particles at mucosal surfaces by these cells and subsequent transmission to permissive cells. HIV subverts the migration properties of dendritic cells to gain access to CD4+ T-cells in lymph nodes. Virus transmission to permissive T-cells occurs either in trans (without DCs infection, through viral capture and transmission), or in cis (following DCs productive infection, through the usual CD4-gp120 interaction), thereby inducing a robust infection. In trans infection, bound virions remain infectious over days and it is proposed that they are not degraded, but protected in non-lysosomal acidic organelles within the DCs close to the cell membrane thus contributing to the viral infectious potential during DCs' migration from the periphery to the lymphoid tissues. On arrival at lymphoid tissues, intact virions recycle back to DCs' cell surface allowing virus transmission to CD4+ T-cells.</text>
</comment>
<comment type="miscellaneous">
    <text evidence="33">Inhibitors targeting HIV-1 viral envelope proteins are used as antiretroviral drugs. Attachment of virions to the cell surface via non-specific interactions and CD4 binding can be blocked by inhibitors that include cyanovirin-N, cyclotriazadisulfonamide analogs, PRO 2000, TNX 355 and PRO 542. In addition, BMS 806 can block CD4-induced conformational changes. Env interactions with the coreceptor molecules can be targeted by CCR5 antagonists including SCH-D, maraviroc (UK 427857) and aplaviroc (GW 873140), and the CXCR4 antagonist AMD 070. Fusion of viral and cellular membranes can be inhibited by peptides such as enfuvirtide and tifuvirtide (T 1249). Resistance to inhibitors associated with mutations in Env are observed. Most of the time, single mutations confer only a modest reduction in drug susceptibility. Combination of several mutations is usually required to develop a high-level drug resistance.</text>
</comment>
<dbReference type="GO" id="GO:0044175">
    <property type="term" value="C:host cell endosome membrane"/>
    <property type="evidence" value="ECO:0007669"/>
    <property type="project" value="UniProtKB-SubCell"/>
</dbReference>
<feature type="region of interest" description="MPER; binding to GalCer" evidence="33">
    <location>
        <begin position="668"/>
        <end position="689"/>
    </location>
</feature>
<evidence type="ECO:0000256" key="1">
    <source>
        <dbReference type="ARBA" id="ARBA00004402"/>
    </source>
</evidence>
<evidence type="ECO:0000256" key="18">
    <source>
        <dbReference type="ARBA" id="ARBA00022844"/>
    </source>
</evidence>
<evidence type="ECO:0000256" key="35">
    <source>
        <dbReference type="SAM" id="MobiDB-lite"/>
    </source>
</evidence>
<feature type="disulfide bond" evidence="33">
    <location>
        <begin position="229"/>
        <end position="258"/>
    </location>
</feature>
<feature type="disulfide bond" evidence="33">
    <location>
        <begin position="55"/>
        <end position="75"/>
    </location>
</feature>
<keyword evidence="16 33" id="KW-0732">Signal</keyword>
<evidence type="ECO:0000256" key="34">
    <source>
        <dbReference type="RuleBase" id="RU363095"/>
    </source>
</evidence>
<dbReference type="SUPFAM" id="SSF56502">
    <property type="entry name" value="gp120 core"/>
    <property type="match status" value="2"/>
</dbReference>
<feature type="region of interest" description="CD4-binding loop" evidence="33">
    <location>
        <begin position="373"/>
        <end position="383"/>
    </location>
</feature>
<dbReference type="GO" id="GO:0019082">
    <property type="term" value="P:viral protein processing"/>
    <property type="evidence" value="ECO:0007669"/>
    <property type="project" value="UniProtKB-UniRule"/>
</dbReference>
<dbReference type="SUPFAM" id="SSF58069">
    <property type="entry name" value="Virus ectodomain"/>
    <property type="match status" value="1"/>
</dbReference>
<keyword evidence="28 33" id="KW-0325">Glycoprotein</keyword>
<dbReference type="InterPro" id="IPR000328">
    <property type="entry name" value="GP41-like"/>
</dbReference>
<feature type="domain" description="Retroviral envelope protein GP41-like" evidence="37">
    <location>
        <begin position="536"/>
        <end position="725"/>
    </location>
</feature>
<comment type="caution">
    <text evidence="33 34">Lacks conserved residue(s) required for the propagation of feature annotation.</text>
</comment>
<keyword evidence="29 33" id="KW-0899">Viral immunoevasion</keyword>
<keyword evidence="23 33" id="KW-1039">Host endosome</keyword>
<evidence type="ECO:0000256" key="14">
    <source>
        <dbReference type="ARBA" id="ARBA00022692"/>
    </source>
</evidence>
<evidence type="ECO:0000256" key="7">
    <source>
        <dbReference type="ARBA" id="ARBA00022506"/>
    </source>
</evidence>
<dbReference type="FunFam" id="2.170.40.20:FF:000003">
    <property type="entry name" value="Envelope glycoprotein gp160"/>
    <property type="match status" value="1"/>
</dbReference>
<dbReference type="GO" id="GO:1903908">
    <property type="term" value="P:positive regulation of plasma membrane raft polarization"/>
    <property type="evidence" value="ECO:0007669"/>
    <property type="project" value="UniProtKB-UniRule"/>
</dbReference>
<keyword evidence="12 33" id="KW-1162">Viral penetration into host cytoplasm</keyword>
<evidence type="ECO:0000256" key="30">
    <source>
        <dbReference type="ARBA" id="ARBA00023288"/>
    </source>
</evidence>
<evidence type="ECO:0000256" key="15">
    <source>
        <dbReference type="ARBA" id="ARBA00022703"/>
    </source>
</evidence>
<keyword evidence="24 33" id="KW-0175">Coiled coil</keyword>
<comment type="subunit">
    <text evidence="32">The mature envelope protein (Env) consists of a homotrimer of non-covalently associated gp120-gp41 heterodimers. The resulting complex protrudes from the virus surface as a spike. There seems to be as few as 10 spikes on the average virion. Interacts with host CD4, CCR5 and CXCR4. Gp120 also interacts with the C-type lectins CD209/DC-SIGN and CLEC4M/DC-SIGNR (collectively referred to as DC-SIGN(R)). Gp120 and gp41 interact with GalCer. Gp120 interacts with host ITGA4/ITGB7 complex; on CD4+ T-cells, this interaction results in rapid activation of integrin ITGAL/LFA-1, which facilitates efficient cell-to-cell spreading of HIV-1. Gp120 interacts with cell-associated heparan sulfate; this interaction increases virus infectivity on permissive cells and may be involved in infection of CD4- cells.</text>
</comment>
<evidence type="ECO:0000259" key="36">
    <source>
        <dbReference type="Pfam" id="PF00516"/>
    </source>
</evidence>
<name>Q1HT28_HV1</name>
<dbReference type="GO" id="GO:1903911">
    <property type="term" value="P:positive regulation of receptor clustering"/>
    <property type="evidence" value="ECO:0007669"/>
    <property type="project" value="UniProtKB-UniRule"/>
</dbReference>
<dbReference type="GO" id="GO:0019031">
    <property type="term" value="C:viral envelope"/>
    <property type="evidence" value="ECO:0007669"/>
    <property type="project" value="UniProtKB-KW"/>
</dbReference>
<comment type="subcellular location">
    <subcellularLocation>
        <location evidence="3">Host cell membrane</location>
        <topology evidence="3">Peripheral membrane protein</topology>
    </subcellularLocation>
    <subcellularLocation>
        <location evidence="1">Host cell membrane</location>
        <topology evidence="1">Single-pass type I membrane protein</topology>
    </subcellularLocation>
    <subcellularLocation>
        <location evidence="2">Host endosome membrane</location>
        <topology evidence="2">Peripheral membrane protein</topology>
    </subcellularLocation>
    <subcellularLocation>
        <location evidence="5">Host endosome membrane</location>
        <topology evidence="5">Single-pass type I membrane protein</topology>
    </subcellularLocation>
    <subcellularLocation>
        <location evidence="6">Virion membrane</location>
        <topology evidence="6">Peripheral membrane protein</topology>
    </subcellularLocation>
    <subcellularLocation>
        <location evidence="4">Virion membrane</location>
        <topology evidence="4">Single-pass type I membrane protein</topology>
    </subcellularLocation>
</comment>
<evidence type="ECO:0000256" key="2">
    <source>
        <dbReference type="ARBA" id="ARBA00004433"/>
    </source>
</evidence>
<feature type="region of interest" description="Fusion peptide" evidence="33">
    <location>
        <begin position="518"/>
        <end position="538"/>
    </location>
</feature>
<keyword evidence="26 33" id="KW-0564">Palmitate</keyword>
<evidence type="ECO:0000256" key="26">
    <source>
        <dbReference type="ARBA" id="ARBA00023139"/>
    </source>
</evidence>
<feature type="disulfide bond" evidence="33">
    <location>
        <begin position="239"/>
        <end position="250"/>
    </location>
</feature>
<dbReference type="GO" id="GO:0055036">
    <property type="term" value="C:virion membrane"/>
    <property type="evidence" value="ECO:0007669"/>
    <property type="project" value="UniProtKB-SubCell"/>
</dbReference>
<keyword evidence="14 33" id="KW-0812">Transmembrane</keyword>
<comment type="subunit">
    <text evidence="33">The mature envelope protein (Env) consists of a homotrimer of non-covalently associated gp120-gp41 heterodimers. The resulting complex protrudes from the virus surface as a spike. There seems to be as few as 10 spikes on the average virion. Surface protein gp120 interacts with host CD4, CCR5 and CXCR4. Gp120 also interacts with the C-type lectins CD209/DC-SIGN and CLEC4M/DC-SIGNR (collectively referred to as DC-SIGN(R)). Gp120 and gp41 interact with GalCer. Gp120 interacts with host ITGA4/ITGB7 complex; on CD4+ T-cells, this interaction results in rapid activation of integrin ITGAL/LFA-1, which facilitates efficient cell-to-cell spreading of HIV-1. Gp120 interacts with cell-associated heparan sulfate; this interaction increases virus infectivity on permissive cells and may be involved in infection of CD4- cells.</text>
</comment>
<evidence type="ECO:0000259" key="37">
    <source>
        <dbReference type="Pfam" id="PF00517"/>
    </source>
</evidence>
<comment type="function">
    <text evidence="33">Transmembrane protein gp41: Acts as a class I viral fusion protein. Under the current model, the protein has at least 3 conformational states: pre-fusion native state, pre-hairpin intermediate state, and post-fusion hairpin state. During fusion of viral and target intracellular membranes, the coiled coil regions (heptad repeats) assume a trimer-of-hairpins structure, positioning the fusion peptide in close proximity to the C-terminal region of the ectodomain. The formation of this structure appears to drive apposition and subsequent fusion of viral and target cell membranes. Complete fusion occurs in host cell endosomes and is dynamin-dependent, however some lipid transfer might occur at the plasma membrane. The virus undergoes clathrin-dependent internalization long before endosomal fusion, thus minimizing the surface exposure of conserved viral epitopes during fusion and reducing the efficacy of inhibitors targeting these epitopes. Membranes fusion leads to delivery of the nucleocapsid into the cytoplasm.</text>
</comment>
<reference evidence="39" key="1">
    <citation type="journal article" date="2006" name="J. Virol.">
        <title>Neutralizing antibodies do not mediate suppression of human immunodeficiency virus type 1 in elite suppressors or selection of plasma virus variants in patients on highly active antiretroviral therapy.</title>
        <authorList>
            <person name="Bailey J.R."/>
            <person name="Lassen K.G."/>
            <person name="Yang H.C."/>
            <person name="Quinn T.C."/>
            <person name="Ray S.C."/>
            <person name="Blankson J.N."/>
            <person name="Siliciano R.F."/>
        </authorList>
    </citation>
    <scope>NUCLEOTIDE SEQUENCE</scope>
    <source>
        <strain evidence="38">H22v1ed5.3</strain>
        <strain evidence="39">H22v2ed23</strain>
    </source>
</reference>
<comment type="PTM">
    <text evidence="33">Palmitoylation of the transmembrane protein and of Env polyprotein (prior to its proteolytic cleavage) is essential for their association with host cell membrane lipid rafts. Palmitoylation is therefore required for envelope trafficking to classical lipid rafts, but not for viral replication.</text>
</comment>
<dbReference type="Gene3D" id="2.170.40.20">
    <property type="entry name" value="Human immunodeficiency virus 1, Gp160, envelope glycoprotein"/>
    <property type="match status" value="2"/>
</dbReference>
<comment type="subcellular location">
    <molecule>Transmembrane protein gp41</molecule>
    <subcellularLocation>
        <location evidence="33">Virion membrane</location>
        <topology evidence="33">Single-pass type I membrane protein</topology>
    </subcellularLocation>
    <subcellularLocation>
        <location evidence="33">Host cell membrane</location>
        <topology evidence="33">Single-pass type I membrane protein</topology>
    </subcellularLocation>
    <subcellularLocation>
        <location evidence="33">Host endosome membrane</location>
        <topology evidence="33">Single-pass type I membrane protein</topology>
    </subcellularLocation>
    <text evidence="33">It is probably concentrated at the site of budding and incorporated into the virions possibly by contacts between the cytoplasmic tail of Env and the N-terminus of Gag.</text>
</comment>
<feature type="compositionally biased region" description="Basic and acidic residues" evidence="35">
    <location>
        <begin position="732"/>
        <end position="749"/>
    </location>
</feature>
<evidence type="ECO:0000256" key="31">
    <source>
        <dbReference type="ARBA" id="ARBA00023296"/>
    </source>
</evidence>
<evidence type="ECO:0000256" key="11">
    <source>
        <dbReference type="ARBA" id="ARBA00022581"/>
    </source>
</evidence>
<evidence type="ECO:0000256" key="10">
    <source>
        <dbReference type="ARBA" id="ARBA00022570"/>
    </source>
</evidence>
<feature type="region of interest" description="Disordered" evidence="35">
    <location>
        <begin position="725"/>
        <end position="749"/>
    </location>
</feature>
<evidence type="ECO:0000256" key="19">
    <source>
        <dbReference type="ARBA" id="ARBA00022870"/>
    </source>
</evidence>
<comment type="similarity">
    <text evidence="33">Belongs to the HIV-1 env protein family.</text>
</comment>
<evidence type="ECO:0000256" key="21">
    <source>
        <dbReference type="ARBA" id="ARBA00022890"/>
    </source>
</evidence>
<dbReference type="Gene3D" id="1.20.5.490">
    <property type="entry name" value="Single helix bin"/>
    <property type="match status" value="1"/>
</dbReference>
<feature type="short sequence motif" description="YXXL motif; contains endocytosis signal" evidence="33">
    <location>
        <begin position="718"/>
        <end position="721"/>
    </location>
</feature>
<evidence type="ECO:0000256" key="33">
    <source>
        <dbReference type="HAMAP-Rule" id="MF_04083"/>
    </source>
</evidence>
<evidence type="ECO:0000256" key="22">
    <source>
        <dbReference type="ARBA" id="ARBA00022989"/>
    </source>
</evidence>
<keyword evidence="21 33" id="KW-1164">Virus endocytosis by host</keyword>
<evidence type="ECO:0000313" key="38">
    <source>
        <dbReference type="EMBL" id="ABE03277.1"/>
    </source>
</evidence>
<accession>Q1HT28</accession>
<feature type="lipid moiety-binding region" description="S-palmitoyl cysteine; by host" evidence="33">
    <location>
        <position position="770"/>
    </location>
</feature>
<organismHost>
    <name type="scientific">Homo sapiens</name>
    <name type="common">Human</name>
    <dbReference type="NCBI Taxonomy" id="9606"/>
</organismHost>
<evidence type="ECO:0000256" key="5">
    <source>
        <dbReference type="ARBA" id="ARBA00004578"/>
    </source>
</evidence>
<comment type="PTM">
    <text evidence="33">Specific enzymatic cleavages in vivo yield mature proteins. Envelope glycoproteins are synthesized as a inactive precursor that is heavily N-glycosylated and processed likely by host cell furin in the Golgi to yield the mature SU and TM proteins. The cleavage site between SU and TM requires the minimal sequence [KR]-X-[KR]-R. About 2 of the 9 disulfide bonds of gp41 are reduced by P4HB/PDI, following binding to CD4 receptor.</text>
</comment>
<comment type="domain">
    <text evidence="33 34">The 17 amino acids long immunosuppressive region is present in many retroviral envelope proteins. Synthetic peptides derived from this relatively conserved sequence inhibit immune function in vitro and in vivo.</text>
</comment>
<feature type="coiled-coil region" evidence="33">
    <location>
        <begin position="639"/>
        <end position="673"/>
    </location>
</feature>
<keyword evidence="30 33" id="KW-0449">Lipoprotein</keyword>
<evidence type="ECO:0000256" key="27">
    <source>
        <dbReference type="ARBA" id="ARBA00023157"/>
    </source>
</evidence>
<dbReference type="GO" id="GO:0075512">
    <property type="term" value="P:clathrin-dependent endocytosis of virus by host cell"/>
    <property type="evidence" value="ECO:0007669"/>
    <property type="project" value="UniProtKB-UniRule"/>
</dbReference>
<dbReference type="FunFam" id="2.170.40.20:FF:000001">
    <property type="entry name" value="Envelope glycoprotein gp160"/>
    <property type="match status" value="1"/>
</dbReference>
<feature type="short sequence motif" description="Di-leucine internalization motif" evidence="33">
    <location>
        <begin position="861"/>
        <end position="862"/>
    </location>
</feature>
<dbReference type="FunFam" id="1.20.5.490:FF:000001">
    <property type="entry name" value="Envelope glycoprotein gp160"/>
    <property type="match status" value="1"/>
</dbReference>
<evidence type="ECO:0000256" key="17">
    <source>
        <dbReference type="ARBA" id="ARBA00022804"/>
    </source>
</evidence>
<keyword evidence="7 33" id="KW-1168">Fusion of virus membrane with host membrane</keyword>
<dbReference type="InterPro" id="IPR036377">
    <property type="entry name" value="Gp120_core_sf"/>
</dbReference>
<dbReference type="FunFam" id="1.10.287.210:FF:000001">
    <property type="entry name" value="Envelope glycoprotein gp160"/>
    <property type="match status" value="1"/>
</dbReference>
<feature type="transmembrane region" description="Helical" evidence="34">
    <location>
        <begin position="518"/>
        <end position="541"/>
    </location>
</feature>
<dbReference type="GO" id="GO:0052031">
    <property type="term" value="P:symbiont-mediated perturbation of host defense response"/>
    <property type="evidence" value="ECO:0007669"/>
    <property type="project" value="UniProtKB-UniRule"/>
</dbReference>
<comment type="miscellaneous">
    <text evidence="33">HIV-1 lineages are divided in three main groups, M (for Major), O (for Outlier), and N (for New, or Non-M, Non-O). The vast majority of strains found worldwide belong to the group M. Group O seems to be endemic to and largely confined to Cameroon and neighboring countries in West Central Africa, where these viruses represent a small minority of HIV-1 strains. The group N is represented by a limited number of isolates from Cameroonian persons. The group M is further subdivided in 9 clades or subtypes (A to D, F to H, J and K).</text>
</comment>
<keyword evidence="8 33" id="KW-1170">Fusion of virus membrane with host endosomal membrane</keyword>
<keyword evidence="25 33" id="KW-0472">Membrane</keyword>
<keyword evidence="22 33" id="KW-1133">Transmembrane helix</keyword>
<dbReference type="EMBL" id="DQ410266">
    <property type="protein sequence ID" value="ABE03288.1"/>
    <property type="molecule type" value="Genomic_DNA"/>
</dbReference>
<dbReference type="Pfam" id="PF00516">
    <property type="entry name" value="GP120"/>
    <property type="match status" value="1"/>
</dbReference>
<evidence type="ECO:0000256" key="8">
    <source>
        <dbReference type="ARBA" id="ARBA00022510"/>
    </source>
</evidence>
<dbReference type="GO" id="GO:0019064">
    <property type="term" value="P:fusion of virus membrane with host plasma membrane"/>
    <property type="evidence" value="ECO:0007669"/>
    <property type="project" value="UniProtKB-UniRule"/>
</dbReference>
<keyword evidence="19 33" id="KW-1043">Host membrane</keyword>
<dbReference type="HAMAP" id="MF_04083">
    <property type="entry name" value="HIV_ENV"/>
    <property type="match status" value="1"/>
</dbReference>
<keyword evidence="20 33" id="KW-0261">Viral envelope protein</keyword>
<keyword evidence="15 33" id="KW-0053">Apoptosis</keyword>
<keyword evidence="18 33" id="KW-0946">Virion</keyword>
<dbReference type="EMBL" id="DQ410255">
    <property type="protein sequence ID" value="ABE03277.1"/>
    <property type="molecule type" value="Genomic_DNA"/>
</dbReference>
<dbReference type="GO" id="GO:0039654">
    <property type="term" value="P:fusion of virus membrane with host endosome membrane"/>
    <property type="evidence" value="ECO:0007669"/>
    <property type="project" value="UniProtKB-UniRule"/>
</dbReference>
<dbReference type="Gene3D" id="1.10.287.210">
    <property type="match status" value="1"/>
</dbReference>
<keyword evidence="31 33" id="KW-1160">Virus entry into host cell</keyword>
<dbReference type="Pfam" id="PF00517">
    <property type="entry name" value="GP41"/>
    <property type="match status" value="1"/>
</dbReference>
<dbReference type="InterPro" id="IPR000777">
    <property type="entry name" value="HIV1_Gp120"/>
</dbReference>
<sequence length="862" mass="98123">MRVKEIRRNYPNLWRWGILLLGMLMMTCSAKKEDLWVTVYYGVPVWKEATTTLFCASDAKAYDTEVHNVWATHACVPTDPNPQEIVLENVTEKFNMWKNNMVEQMHEDIISLWDQSLKPCVKLTPLCVTLNCTDYLGKTNTTGSVTTTKISSTSSSSKEEREMKSCSFNITTSIKGKIKKESALFYKYDVVRIQEDNSSTNYRLVSCNTSVITQACPKISFEPIPIHYCAPAGYAILKCKDKKFNGTGPCTNVSTVQCTHGIRPVVSTQLLLNGSLAEEEVILRSENFTNNIKTIIVQLKEPVEINCTRPNNNTRKSIHIGPGRAFYATGEIIGQIRQAYCTINGTKWNNTLRQIVKKLKEQFENKTIVFNQSSGGDPEIVMHSFNCGGEFFYCNTTQLFNSTWKNTEGSNNTVGDDTITLPCRIRQIINMWQEVGKAMYAPPIRGNISCSSNITGLLLTRDGGSNEKNDTEIFRPGGGNMKDNWRSELYKYKVVKIEPLGVAPTKAKRRVVQREKRAVGLGALFLGFLGAAGSTMGAASVTLTVQARLLLSGIVQQQNNLLRAIEAQQHLLQLTVWGIKQLQARVLAMERYLQDQQLLGIWGCSGKHICTTAVPWNASWSNKSLNEIWNNMTWMEWDREINNYTGLIYNLLEESQHQQEKNEQELLELDKWASLWNWFDISNWLWYIKIFIMIVGGLVGLRIVFTVLSIVNRVRQGYSPLSFQTRLPAQRGPDRPEGIGEEGGERDRDRSGQLVNGFLALIWGDLWNLCLFSYHRLRDLLLIVTRIVELLGRRGWEVLKYWWNILKYWSQELKNSAVSLFNATAIAVAEGTDRIIEVLQRIFRAILHIPRRIRQGFERALL</sequence>
<comment type="domain">
    <text evidence="33">The membrane proximal external region (MPER) present in gp41 is a tryptophan-rich region recognized by the antibodies 2F5, Z13, and 4E10. MPER seems to play a role in fusion.</text>
</comment>
<dbReference type="GO" id="GO:0016020">
    <property type="term" value="C:membrane"/>
    <property type="evidence" value="ECO:0007669"/>
    <property type="project" value="UniProtKB-UniRule"/>
</dbReference>
<evidence type="ECO:0000256" key="16">
    <source>
        <dbReference type="ARBA" id="ARBA00022729"/>
    </source>
</evidence>
<dbReference type="GO" id="GO:0019062">
    <property type="term" value="P:virion attachment to host cell"/>
    <property type="evidence" value="ECO:0007669"/>
    <property type="project" value="UniProtKB-UniRule"/>
</dbReference>
<comment type="domain">
    <text evidence="33">Some of the most genetically diverse regions of the viral genome are present in Env. They are called variable regions 1 through 5 (V1 through V5). Coreceptor usage of gp120 is determined mainly by the primary structure of the third variable region (V3) in the outer domain of gp120. The sequence of V3 determines which coreceptor, CCR5 and/or CXCR4 (corresponding to R5/macrophage, X4/T cell and R5X4/T cell and macrophage tropism), is used to trigger the fusion potential of the Env complex, and hence which cells the virus can infect. Binding to CCR5 involves a region adjacent in addition to V3.</text>
</comment>
<evidence type="ECO:0000256" key="23">
    <source>
        <dbReference type="ARBA" id="ARBA00023046"/>
    </source>
</evidence>
<protein>
    <recommendedName>
        <fullName evidence="33">Envelope glycoprotein gp160</fullName>
    </recommendedName>
    <alternativeName>
        <fullName evidence="33">Env polyprotein</fullName>
    </alternativeName>
    <component>
        <recommendedName>
            <fullName evidence="33">Surface protein gp120</fullName>
            <shortName evidence="33">SU</shortName>
        </recommendedName>
        <alternativeName>
            <fullName evidence="33">Glycoprotein 120</fullName>
            <shortName evidence="33">gp120</shortName>
        </alternativeName>
    </component>
    <component>
        <recommendedName>
            <fullName evidence="33">Transmembrane protein gp41</fullName>
            <shortName evidence="33">TM</shortName>
        </recommendedName>
        <alternativeName>
            <fullName evidence="33">Glycoprotein 41</fullName>
            <shortName evidence="33">gp41</shortName>
        </alternativeName>
    </component>
</protein>
<comment type="domain">
    <text evidence="33">The YXXL motif is involved in determining the exact site of viral release at the surface of infected mononuclear cells and promotes endocytosis. YXXL and di-leucine endocytosis motifs interact directly or indirectly with the clathrin adapter complexes, opperate independently, and their activities are not additive.</text>
</comment>
<evidence type="ECO:0000256" key="13">
    <source>
        <dbReference type="ARBA" id="ARBA00022685"/>
    </source>
</evidence>
<comment type="function">
    <text evidence="33">Envelope glycoprotein gp160: Oligomerizes in the host endoplasmic reticulum into predominantly trimers. In a second time, gp160 transits in the host Golgi, where glycosylation is completed. The precursor is then proteolytically cleaved in the trans-Golgi and thereby activated by cellular furin or furin-like proteases to produce gp120 and gp41.</text>
</comment>
<evidence type="ECO:0000256" key="20">
    <source>
        <dbReference type="ARBA" id="ARBA00022879"/>
    </source>
</evidence>
<feature type="site" description="Cleavage; by host furin" evidence="33">
    <location>
        <begin position="517"/>
        <end position="518"/>
    </location>
</feature>
<evidence type="ECO:0000256" key="12">
    <source>
        <dbReference type="ARBA" id="ARBA00022595"/>
    </source>
</evidence>
<evidence type="ECO:0000256" key="24">
    <source>
        <dbReference type="ARBA" id="ARBA00023054"/>
    </source>
</evidence>
<evidence type="ECO:0000256" key="3">
    <source>
        <dbReference type="ARBA" id="ARBA00004505"/>
    </source>
</evidence>
<evidence type="ECO:0000256" key="9">
    <source>
        <dbReference type="ARBA" id="ARBA00022511"/>
    </source>
</evidence>
<keyword evidence="11 33" id="KW-0945">Host-virus interaction</keyword>
<evidence type="ECO:0000256" key="29">
    <source>
        <dbReference type="ARBA" id="ARBA00023280"/>
    </source>
</evidence>
<keyword evidence="9 33" id="KW-1032">Host cell membrane</keyword>
<keyword evidence="17 33" id="KW-1161">Viral attachment to host cell</keyword>
<feature type="domain" description="Human immunodeficiency virus 1 envelope glycoprotein Gp120" evidence="36">
    <location>
        <begin position="35"/>
        <end position="517"/>
    </location>
</feature>
<organism evidence="39">
    <name type="scientific">Human immunodeficiency virus type 1</name>
    <name type="common">HIV-1</name>
    <dbReference type="NCBI Taxonomy" id="11676"/>
    <lineage>
        <taxon>Viruses</taxon>
        <taxon>Riboviria</taxon>
        <taxon>Pararnavirae</taxon>
        <taxon>Artverviricota</taxon>
        <taxon>Revtraviricetes</taxon>
        <taxon>Ortervirales</taxon>
        <taxon>Retroviridae</taxon>
        <taxon>Orthoretrovirinae</taxon>
        <taxon>Lentivirus</taxon>
        <taxon>Lentivirus humimdef1</taxon>
    </lineage>
</organism>
<comment type="domain">
    <text evidence="33">The CD4-binding region is targeted by the antibody b12.</text>
</comment>
<dbReference type="GO" id="GO:0005198">
    <property type="term" value="F:structural molecule activity"/>
    <property type="evidence" value="ECO:0007669"/>
    <property type="project" value="UniProtKB-UniRule"/>
</dbReference>
<feature type="topological domain" description="Cytoplasmic" evidence="33">
    <location>
        <begin position="712"/>
        <end position="862"/>
    </location>
</feature>
<feature type="chain" id="PRO_5042645178" description="Transmembrane protein gp41" evidence="33">
    <location>
        <begin position="518"/>
        <end position="862"/>
    </location>
</feature>
<proteinExistence type="inferred from homology"/>
<evidence type="ECO:0000256" key="6">
    <source>
        <dbReference type="ARBA" id="ARBA00004650"/>
    </source>
</evidence>
<feature type="chain" id="PRO_5042645177" description="Envelope glycoprotein gp160" evidence="33">
    <location>
        <begin position="34"/>
        <end position="862"/>
    </location>
</feature>
<comment type="subcellular location">
    <molecule>Surface protein gp120</molecule>
    <subcellularLocation>
        <location evidence="33">Virion membrane</location>
        <topology evidence="33">Peripheral membrane protein</topology>
    </subcellularLocation>
    <subcellularLocation>
        <location evidence="33">Host cell membrane</location>
        <topology evidence="33">Peripheral membrane protein</topology>
    </subcellularLocation>
    <subcellularLocation>
        <location evidence="33">Host endosome membrane</location>
        <topology evidence="33">Single-pass type I membrane protein</topology>
    </subcellularLocation>
    <text evidence="33">The surface protein is not anchored to the viral envelope, but associates with the extravirion surface through its binding to TM. It is probably concentrated at the site of budding and incorporated into the virions possibly by contacts between the cytoplasmic tail of Env and the N-terminus of Gag.</text>
</comment>
<evidence type="ECO:0000256" key="4">
    <source>
        <dbReference type="ARBA" id="ARBA00004563"/>
    </source>
</evidence>
<gene>
    <name evidence="33 39" type="primary">env</name>
</gene>
<feature type="region of interest" description="Immunosuppression" evidence="33">
    <location>
        <begin position="580"/>
        <end position="598"/>
    </location>
</feature>
<dbReference type="CDD" id="cd09909">
    <property type="entry name" value="HIV-1-like_HR1-HR2"/>
    <property type="match status" value="1"/>
</dbReference>
<feature type="disulfide bond" evidence="33">
    <location>
        <begin position="604"/>
        <end position="610"/>
    </location>
</feature>
<evidence type="ECO:0000313" key="39">
    <source>
        <dbReference type="EMBL" id="ABE03288.1"/>
    </source>
</evidence>
<keyword evidence="27 33" id="KW-1015">Disulfide bond</keyword>
<evidence type="ECO:0000256" key="28">
    <source>
        <dbReference type="ARBA" id="ARBA00023180"/>
    </source>
</evidence>
<comment type="PTM">
    <text evidence="33">Highly glycosylated by host. The high number of glycan on the protein is reffered to as 'glycan shield' because it contributes to hide protein sequence from adaptive immune system.</text>
</comment>
<dbReference type="GO" id="GO:0020002">
    <property type="term" value="C:host cell plasma membrane"/>
    <property type="evidence" value="ECO:0007669"/>
    <property type="project" value="UniProtKB-SubCell"/>
</dbReference>
<dbReference type="InterPro" id="IPR037527">
    <property type="entry name" value="Gp160"/>
</dbReference>
<keyword evidence="13 33" id="KW-0165">Cleavage on pair of basic residues</keyword>
<feature type="transmembrane region" description="Helical" evidence="34">
    <location>
        <begin position="684"/>
        <end position="711"/>
    </location>
</feature>
<evidence type="ECO:0000256" key="25">
    <source>
        <dbReference type="ARBA" id="ARBA00023136"/>
    </source>
</evidence>
<keyword evidence="10 33" id="KW-1165">Clathrin-mediated endocytosis of virus by host</keyword>
<evidence type="ECO:0000256" key="32">
    <source>
        <dbReference type="ARBA" id="ARBA00062028"/>
    </source>
</evidence>